<dbReference type="InterPro" id="IPR012337">
    <property type="entry name" value="RNaseH-like_sf"/>
</dbReference>
<dbReference type="GO" id="GO:0008270">
    <property type="term" value="F:zinc ion binding"/>
    <property type="evidence" value="ECO:0007669"/>
    <property type="project" value="InterPro"/>
</dbReference>
<evidence type="ECO:0000256" key="10">
    <source>
        <dbReference type="SAM" id="MobiDB-lite"/>
    </source>
</evidence>
<dbReference type="Gene3D" id="3.10.20.370">
    <property type="match status" value="1"/>
</dbReference>
<dbReference type="SUPFAM" id="SSF56672">
    <property type="entry name" value="DNA/RNA polymerases"/>
    <property type="match status" value="1"/>
</dbReference>
<evidence type="ECO:0000313" key="13">
    <source>
        <dbReference type="EMBL" id="JAP85234.1"/>
    </source>
</evidence>
<evidence type="ECO:0000259" key="12">
    <source>
        <dbReference type="PROSITE" id="PS50994"/>
    </source>
</evidence>
<dbReference type="GO" id="GO:0003677">
    <property type="term" value="F:DNA binding"/>
    <property type="evidence" value="ECO:0007669"/>
    <property type="project" value="UniProtKB-KW"/>
</dbReference>
<dbReference type="InterPro" id="IPR043128">
    <property type="entry name" value="Rev_trsase/Diguanyl_cyclase"/>
</dbReference>
<keyword evidence="2" id="KW-0645">Protease</keyword>
<dbReference type="InterPro" id="IPR041588">
    <property type="entry name" value="Integrase_H2C2"/>
</dbReference>
<dbReference type="InterPro" id="IPR041577">
    <property type="entry name" value="RT_RNaseH_2"/>
</dbReference>
<evidence type="ECO:0000259" key="11">
    <source>
        <dbReference type="PROSITE" id="PS50878"/>
    </source>
</evidence>
<organism evidence="13">
    <name type="scientific">Rhipicephalus appendiculatus</name>
    <name type="common">Brown ear tick</name>
    <dbReference type="NCBI Taxonomy" id="34631"/>
    <lineage>
        <taxon>Eukaryota</taxon>
        <taxon>Metazoa</taxon>
        <taxon>Ecdysozoa</taxon>
        <taxon>Arthropoda</taxon>
        <taxon>Chelicerata</taxon>
        <taxon>Arachnida</taxon>
        <taxon>Acari</taxon>
        <taxon>Parasitiformes</taxon>
        <taxon>Ixodida</taxon>
        <taxon>Ixodoidea</taxon>
        <taxon>Ixodidae</taxon>
        <taxon>Rhipicephalinae</taxon>
        <taxon>Rhipicephalus</taxon>
        <taxon>Rhipicephalus</taxon>
    </lineage>
</organism>
<dbReference type="Gene3D" id="3.10.10.10">
    <property type="entry name" value="HIV Type 1 Reverse Transcriptase, subunit A, domain 1"/>
    <property type="match status" value="1"/>
</dbReference>
<keyword evidence="4" id="KW-0540">Nuclease</keyword>
<feature type="region of interest" description="Disordered" evidence="10">
    <location>
        <begin position="1291"/>
        <end position="1360"/>
    </location>
</feature>
<keyword evidence="7" id="KW-0695">RNA-directed DNA polymerase</keyword>
<dbReference type="GO" id="GO:0003964">
    <property type="term" value="F:RNA-directed DNA polymerase activity"/>
    <property type="evidence" value="ECO:0007669"/>
    <property type="project" value="UniProtKB-KW"/>
</dbReference>
<dbReference type="InterPro" id="IPR036875">
    <property type="entry name" value="Znf_CCHC_sf"/>
</dbReference>
<keyword evidence="6" id="KW-0255">Endonuclease</keyword>
<evidence type="ECO:0000256" key="5">
    <source>
        <dbReference type="ARBA" id="ARBA00022750"/>
    </source>
</evidence>
<dbReference type="InterPro" id="IPR036397">
    <property type="entry name" value="RNaseH_sf"/>
</dbReference>
<dbReference type="EMBL" id="GEDV01003323">
    <property type="protein sequence ID" value="JAP85234.1"/>
    <property type="molecule type" value="Transcribed_RNA"/>
</dbReference>
<keyword evidence="5" id="KW-0064">Aspartyl protease</keyword>
<keyword evidence="3" id="KW-0808">Transferase</keyword>
<evidence type="ECO:0000256" key="4">
    <source>
        <dbReference type="ARBA" id="ARBA00022722"/>
    </source>
</evidence>
<sequence length="1360" mass="151161">MRQLPMRPVQSLLFSSSPFPIYFRDGNKPTDYAWRRCLIHFRVPGVSPGSVTVATSTEVQQEKDPAGRDNHPEATTAMAHKLPDFDDARDKWQPYLVKIESYFEANSITEDAKKRALLVAALGTSTVEVLCGKIAPQAPSSLSYNDVVTTLGSYYNPQPNEITERFKFYHRCQQEGEPMHAFIVAIRQMASNCQFASVLDNMIRDRIVCGVRSKSLQKQLLAKKDLSLADAEALALAAETAELDSQGISADSGLSNVLQLSQGREKKKKPSTSQALCRCCGSYGHKASTCKLKKLRCFKCRLQGHLAKMCSPEITTDRALALTAHAKADTEDSDSSASQIWSLTTAPALVPPIRKCFNWGGVNLTMDIDTGSPVCVIPRVVYETYRRQWPQLQEAQIKLSCYLGKLPVLGVLTMNVSYQSSAVNCSLTVLDCDGPSLCGRDLLQILRDEGVPVLHVKAATTESPSASPSVALLERYAELFTEGTGLLKGPPARLHVKDGANPKFYKARKVPYALREKVSKELDRLVAAGIISPVPHSEWATPIVPVLKKDGTVRICGDFKVTLNPVCEVEQYPLPIIDDIFGNLCGGEKFSILDLRDAYNQIPLHDDSKNLAVINTHKGLFCYNRLPFGIASAPAIFQRKIEEVLKGLPGTQAYLDDVLIADTVGNKNANVEAVLGRFKEHGIKLRADKCRFSESSVTYLGHRIDAEGLHPLEKNVDAIRLAPAPRNVTELRSILGMITFYNKFLPNLSTLLAPLYRLLEKGAKWVWGKKEERAFEKARNVLCAAPVLTHFDPKRELLLECDASPHGVGAVLFHRINGENRPIGFRSRTLTVAERKYSQIEREALALVYGVTRFRDYLLGREFTLVTDHRPLLGLLGADRQTPAMAAARIQRWALLLGAYKYKLLFKPGKLMLNSDALSRLPQCLQAPEPAVEEWGDMVLALDEWDHPAVSQQELKALTAADETLSTVCRYVIEGWPSPRPVGNEALVEYYKRRHELSVEGGLLFWGHRVVIPKDARGRLLQLLHEAHQAVATMKTVARSSFWWPGLDQAIQRVGDGCRSCVQALPMPPRQEPVSWPKTNEKWSRLHIDFAGPVDNTMLLVVVDSHSKWIEAMPMRQATAKNTVDALRTLFSRFGLPHTVVSDNGTPFTASEFGRFMVRNGIAHIRTPPYHPQSNGLAERAVRTIKEGLKKMTGVELGIALARILCKYRNAPQSSGLSPSEVLLGYKLRTRLDMCFPPRNRTEHRRKPIDDTTWSFAPGDTVYVRNYGVGDKWTPGKVKATTGARLVTVQTDEGVVRRHTEQVRKRSADTPGTPPAEPQEDPMPTEERASDSSTASDGAEAPPQLRRSARTKKPVERYGY</sequence>
<dbReference type="GO" id="GO:0004190">
    <property type="term" value="F:aspartic-type endopeptidase activity"/>
    <property type="evidence" value="ECO:0007669"/>
    <property type="project" value="UniProtKB-KW"/>
</dbReference>
<dbReference type="FunFam" id="3.30.70.270:FF:000026">
    <property type="entry name" value="Transposon Ty3-G Gag-Pol polyprotein"/>
    <property type="match status" value="1"/>
</dbReference>
<dbReference type="SMART" id="SM00343">
    <property type="entry name" value="ZnF_C2HC"/>
    <property type="match status" value="2"/>
</dbReference>
<dbReference type="SUPFAM" id="SSF53098">
    <property type="entry name" value="Ribonuclease H-like"/>
    <property type="match status" value="1"/>
</dbReference>
<dbReference type="InterPro" id="IPR001878">
    <property type="entry name" value="Znf_CCHC"/>
</dbReference>
<dbReference type="PANTHER" id="PTHR37984">
    <property type="entry name" value="PROTEIN CBG26694"/>
    <property type="match status" value="1"/>
</dbReference>
<evidence type="ECO:0000256" key="9">
    <source>
        <dbReference type="ARBA" id="ARBA00023268"/>
    </source>
</evidence>
<dbReference type="Gene3D" id="3.30.70.270">
    <property type="match status" value="2"/>
</dbReference>
<reference evidence="13" key="1">
    <citation type="journal article" date="2016" name="Ticks Tick Borne Dis.">
        <title>De novo assembly and annotation of the salivary gland transcriptome of Rhipicephalus appendiculatus male and female ticks during blood feeding.</title>
        <authorList>
            <person name="de Castro M.H."/>
            <person name="de Klerk D."/>
            <person name="Pienaar R."/>
            <person name="Latif A.A."/>
            <person name="Rees D.J."/>
            <person name="Mans B.J."/>
        </authorList>
    </citation>
    <scope>NUCLEOTIDE SEQUENCE</scope>
    <source>
        <tissue evidence="13">Salivary glands</tissue>
    </source>
</reference>
<dbReference type="FunFam" id="3.30.420.10:FF:000063">
    <property type="entry name" value="Retrovirus-related Pol polyprotein from transposon 297-like Protein"/>
    <property type="match status" value="1"/>
</dbReference>
<dbReference type="PANTHER" id="PTHR37984:SF5">
    <property type="entry name" value="PROTEIN NYNRIN-LIKE"/>
    <property type="match status" value="1"/>
</dbReference>
<keyword evidence="6" id="KW-0378">Hydrolase</keyword>
<keyword evidence="9" id="KW-0511">Multifunctional enzyme</keyword>
<evidence type="ECO:0000256" key="2">
    <source>
        <dbReference type="ARBA" id="ARBA00022670"/>
    </source>
</evidence>
<dbReference type="CDD" id="cd01647">
    <property type="entry name" value="RT_LTR"/>
    <property type="match status" value="1"/>
</dbReference>
<dbReference type="EC" id="2.7.7.49" evidence="1"/>
<dbReference type="CDD" id="cd09274">
    <property type="entry name" value="RNase_HI_RT_Ty3"/>
    <property type="match status" value="1"/>
</dbReference>
<dbReference type="SUPFAM" id="SSF57756">
    <property type="entry name" value="Retrovirus zinc finger-like domains"/>
    <property type="match status" value="1"/>
</dbReference>
<dbReference type="PROSITE" id="PS50994">
    <property type="entry name" value="INTEGRASE"/>
    <property type="match status" value="1"/>
</dbReference>
<feature type="domain" description="Integrase catalytic" evidence="12">
    <location>
        <begin position="1069"/>
        <end position="1227"/>
    </location>
</feature>
<dbReference type="Gene3D" id="1.10.340.70">
    <property type="match status" value="1"/>
</dbReference>
<dbReference type="Pfam" id="PF17921">
    <property type="entry name" value="Integrase_H2C2"/>
    <property type="match status" value="1"/>
</dbReference>
<protein>
    <recommendedName>
        <fullName evidence="1">RNA-directed DNA polymerase</fullName>
        <ecNumber evidence="1">2.7.7.49</ecNumber>
    </recommendedName>
</protein>
<dbReference type="Pfam" id="PF17919">
    <property type="entry name" value="RT_RNaseH_2"/>
    <property type="match status" value="1"/>
</dbReference>
<keyword evidence="3" id="KW-0548">Nucleotidyltransferase</keyword>
<dbReference type="GO" id="GO:0004519">
    <property type="term" value="F:endonuclease activity"/>
    <property type="evidence" value="ECO:0007669"/>
    <property type="project" value="UniProtKB-KW"/>
</dbReference>
<dbReference type="Gene3D" id="4.10.60.10">
    <property type="entry name" value="Zinc finger, CCHC-type"/>
    <property type="match status" value="1"/>
</dbReference>
<evidence type="ECO:0000256" key="3">
    <source>
        <dbReference type="ARBA" id="ARBA00022695"/>
    </source>
</evidence>
<dbReference type="PROSITE" id="PS50878">
    <property type="entry name" value="RT_POL"/>
    <property type="match status" value="1"/>
</dbReference>
<dbReference type="Pfam" id="PF00665">
    <property type="entry name" value="rve"/>
    <property type="match status" value="1"/>
</dbReference>
<dbReference type="InterPro" id="IPR000477">
    <property type="entry name" value="RT_dom"/>
</dbReference>
<evidence type="ECO:0000256" key="6">
    <source>
        <dbReference type="ARBA" id="ARBA00022759"/>
    </source>
</evidence>
<feature type="compositionally biased region" description="Basic and acidic residues" evidence="10">
    <location>
        <begin position="1294"/>
        <end position="1308"/>
    </location>
</feature>
<keyword evidence="8" id="KW-0238">DNA-binding</keyword>
<evidence type="ECO:0000256" key="1">
    <source>
        <dbReference type="ARBA" id="ARBA00012493"/>
    </source>
</evidence>
<dbReference type="InterPro" id="IPR043502">
    <property type="entry name" value="DNA/RNA_pol_sf"/>
</dbReference>
<dbReference type="FunFam" id="3.10.20.370:FF:000001">
    <property type="entry name" value="Retrovirus-related Pol polyprotein from transposon 17.6-like protein"/>
    <property type="match status" value="1"/>
</dbReference>
<dbReference type="GO" id="GO:0042575">
    <property type="term" value="C:DNA polymerase complex"/>
    <property type="evidence" value="ECO:0007669"/>
    <property type="project" value="UniProtKB-ARBA"/>
</dbReference>
<evidence type="ECO:0000256" key="8">
    <source>
        <dbReference type="ARBA" id="ARBA00023125"/>
    </source>
</evidence>
<dbReference type="GO" id="GO:0015074">
    <property type="term" value="P:DNA integration"/>
    <property type="evidence" value="ECO:0007669"/>
    <property type="project" value="InterPro"/>
</dbReference>
<accession>A0A131Z1D5</accession>
<name>A0A131Z1D5_RHIAP</name>
<dbReference type="Gene3D" id="3.30.420.10">
    <property type="entry name" value="Ribonuclease H-like superfamily/Ribonuclease H"/>
    <property type="match status" value="1"/>
</dbReference>
<evidence type="ECO:0000256" key="7">
    <source>
        <dbReference type="ARBA" id="ARBA00022918"/>
    </source>
</evidence>
<feature type="domain" description="Reverse transcriptase" evidence="11">
    <location>
        <begin position="527"/>
        <end position="704"/>
    </location>
</feature>
<dbReference type="InterPro" id="IPR050951">
    <property type="entry name" value="Retrovirus_Pol_polyprotein"/>
</dbReference>
<proteinExistence type="predicted"/>
<dbReference type="InterPro" id="IPR001584">
    <property type="entry name" value="Integrase_cat-core"/>
</dbReference>
<dbReference type="Pfam" id="PF00078">
    <property type="entry name" value="RVT_1"/>
    <property type="match status" value="1"/>
</dbReference>
<dbReference type="GO" id="GO:0006508">
    <property type="term" value="P:proteolysis"/>
    <property type="evidence" value="ECO:0007669"/>
    <property type="project" value="UniProtKB-KW"/>
</dbReference>